<organism evidence="2 3">
    <name type="scientific">Abditibacterium utsteinense</name>
    <dbReference type="NCBI Taxonomy" id="1960156"/>
    <lineage>
        <taxon>Bacteria</taxon>
        <taxon>Pseudomonadati</taxon>
        <taxon>Abditibacteriota</taxon>
        <taxon>Abditibacteriia</taxon>
        <taxon>Abditibacteriales</taxon>
        <taxon>Abditibacteriaceae</taxon>
        <taxon>Abditibacterium</taxon>
    </lineage>
</organism>
<feature type="signal peptide" evidence="1">
    <location>
        <begin position="1"/>
        <end position="18"/>
    </location>
</feature>
<dbReference type="OrthoDB" id="338827at2"/>
<dbReference type="RefSeq" id="WP_106380628.1">
    <property type="nucleotide sequence ID" value="NZ_NIGF01000014.1"/>
</dbReference>
<sequence>MKPLLLLGLALFPLGVLRAQTAAPTEPIHKKSSGEKNAKGFAPLGYFDANCARCHGPNGSFYGAGFGKNLKDDAALKQIVKEMCEGPGNAPLNEKSLDILTDFHRALRDNKPFLVIVSQSAKTLSGEASPDATLALQSGEKTLPIALKGHNWTTEIPADFNVSKARLVARRGEQVAEIALKTD</sequence>
<dbReference type="Proteomes" id="UP000237684">
    <property type="component" value="Unassembled WGS sequence"/>
</dbReference>
<feature type="chain" id="PRO_5015616393" description="Cytochrome c domain-containing protein" evidence="1">
    <location>
        <begin position="19"/>
        <end position="183"/>
    </location>
</feature>
<name>A0A2S8SR06_9BACT</name>
<evidence type="ECO:0000313" key="2">
    <source>
        <dbReference type="EMBL" id="PQV63215.1"/>
    </source>
</evidence>
<evidence type="ECO:0008006" key="4">
    <source>
        <dbReference type="Google" id="ProtNLM"/>
    </source>
</evidence>
<dbReference type="GO" id="GO:0020037">
    <property type="term" value="F:heme binding"/>
    <property type="evidence" value="ECO:0007669"/>
    <property type="project" value="InterPro"/>
</dbReference>
<keyword evidence="3" id="KW-1185">Reference proteome</keyword>
<gene>
    <name evidence="2" type="ORF">B1R32_11440</name>
</gene>
<dbReference type="InterPro" id="IPR036909">
    <property type="entry name" value="Cyt_c-like_dom_sf"/>
</dbReference>
<protein>
    <recommendedName>
        <fullName evidence="4">Cytochrome c domain-containing protein</fullName>
    </recommendedName>
</protein>
<evidence type="ECO:0000256" key="1">
    <source>
        <dbReference type="SAM" id="SignalP"/>
    </source>
</evidence>
<keyword evidence="1" id="KW-0732">Signal</keyword>
<dbReference type="GO" id="GO:0009055">
    <property type="term" value="F:electron transfer activity"/>
    <property type="evidence" value="ECO:0007669"/>
    <property type="project" value="InterPro"/>
</dbReference>
<comment type="caution">
    <text evidence="2">The sequence shown here is derived from an EMBL/GenBank/DDBJ whole genome shotgun (WGS) entry which is preliminary data.</text>
</comment>
<dbReference type="InParanoid" id="A0A2S8SR06"/>
<reference evidence="2 3" key="1">
    <citation type="journal article" date="2018" name="Syst. Appl. Microbiol.">
        <title>Abditibacterium utsteinense sp. nov., the first cultivated member of candidate phylum FBP, isolated from ice-free Antarctic soil samples.</title>
        <authorList>
            <person name="Tahon G."/>
            <person name="Tytgat B."/>
            <person name="Lebbe L."/>
            <person name="Carlier A."/>
            <person name="Willems A."/>
        </authorList>
    </citation>
    <scope>NUCLEOTIDE SEQUENCE [LARGE SCALE GENOMIC DNA]</scope>
    <source>
        <strain evidence="2 3">LMG 29911</strain>
    </source>
</reference>
<dbReference type="AlphaFoldDB" id="A0A2S8SR06"/>
<dbReference type="EMBL" id="NIGF01000014">
    <property type="protein sequence ID" value="PQV63215.1"/>
    <property type="molecule type" value="Genomic_DNA"/>
</dbReference>
<accession>A0A2S8SR06</accession>
<dbReference type="SUPFAM" id="SSF46626">
    <property type="entry name" value="Cytochrome c"/>
    <property type="match status" value="1"/>
</dbReference>
<evidence type="ECO:0000313" key="3">
    <source>
        <dbReference type="Proteomes" id="UP000237684"/>
    </source>
</evidence>
<proteinExistence type="predicted"/>